<comment type="caution">
    <text evidence="16">The sequence shown here is derived from an EMBL/GenBank/DDBJ whole genome shotgun (WGS) entry which is preliminary data.</text>
</comment>
<dbReference type="InterPro" id="IPR006592">
    <property type="entry name" value="RNA_pol_N"/>
</dbReference>
<dbReference type="InterPro" id="IPR007066">
    <property type="entry name" value="RNA_pol_Rpb1_3"/>
</dbReference>
<dbReference type="GO" id="GO:0000428">
    <property type="term" value="C:DNA-directed RNA polymerase complex"/>
    <property type="evidence" value="ECO:0007669"/>
    <property type="project" value="UniProtKB-KW"/>
</dbReference>
<proteinExistence type="inferred from homology"/>
<dbReference type="CDD" id="cd02736">
    <property type="entry name" value="RNAP_III_Rpc1_C"/>
    <property type="match status" value="1"/>
</dbReference>
<dbReference type="InterPro" id="IPR035697">
    <property type="entry name" value="RNAP_III_RPC1_N"/>
</dbReference>
<dbReference type="Gene3D" id="1.10.150.390">
    <property type="match status" value="1"/>
</dbReference>
<dbReference type="SMART" id="SM00663">
    <property type="entry name" value="RPOLA_N"/>
    <property type="match status" value="1"/>
</dbReference>
<gene>
    <name evidence="16" type="ORF">Naga_100030g12</name>
</gene>
<dbReference type="Gene3D" id="1.10.132.30">
    <property type="match status" value="1"/>
</dbReference>
<keyword evidence="5 14" id="KW-0808">Transferase</keyword>
<evidence type="ECO:0000256" key="13">
    <source>
        <dbReference type="ARBA" id="ARBA00058108"/>
    </source>
</evidence>
<dbReference type="PANTHER" id="PTHR48446">
    <property type="entry name" value="DNA-DIRECTED RNA POLYMERASE SUBUNIT BETA' N-TERMINAL SECTION"/>
    <property type="match status" value="1"/>
</dbReference>
<dbReference type="GO" id="GO:0006351">
    <property type="term" value="P:DNA-templated transcription"/>
    <property type="evidence" value="ECO:0007669"/>
    <property type="project" value="InterPro"/>
</dbReference>
<dbReference type="Gene3D" id="1.10.274.100">
    <property type="entry name" value="RNA polymerase Rpb1, domain 3"/>
    <property type="match status" value="1"/>
</dbReference>
<dbReference type="InterPro" id="IPR038120">
    <property type="entry name" value="Rpb1_funnel_sf"/>
</dbReference>
<dbReference type="InterPro" id="IPR015700">
    <property type="entry name" value="RPC1"/>
</dbReference>
<comment type="subunit">
    <text evidence="3">Component of the RNA polymerase III (Pol III) complex consisting of 17 subunits.</text>
</comment>
<keyword evidence="4 14" id="KW-0240">DNA-directed RNA polymerase</keyword>
<organism evidence="16 17">
    <name type="scientific">Nannochloropsis gaditana</name>
    <dbReference type="NCBI Taxonomy" id="72520"/>
    <lineage>
        <taxon>Eukaryota</taxon>
        <taxon>Sar</taxon>
        <taxon>Stramenopiles</taxon>
        <taxon>Ochrophyta</taxon>
        <taxon>Eustigmatophyceae</taxon>
        <taxon>Eustigmatales</taxon>
        <taxon>Monodopsidaceae</taxon>
        <taxon>Nannochloropsis</taxon>
    </lineage>
</organism>
<dbReference type="Gene3D" id="3.30.1490.180">
    <property type="entry name" value="RNA polymerase ii"/>
    <property type="match status" value="1"/>
</dbReference>
<dbReference type="Pfam" id="PF04997">
    <property type="entry name" value="RNA_pol_Rpb1_1"/>
    <property type="match status" value="1"/>
</dbReference>
<evidence type="ECO:0000256" key="3">
    <source>
        <dbReference type="ARBA" id="ARBA00011206"/>
    </source>
</evidence>
<dbReference type="SUPFAM" id="SSF64484">
    <property type="entry name" value="beta and beta-prime subunits of DNA dependent RNA-polymerase"/>
    <property type="match status" value="1"/>
</dbReference>
<comment type="function">
    <text evidence="13">DNA-dependent RNA polymerase catalyzes the transcription of DNA into RNA using the four ribonucleoside triphosphates as substrates. Largest and catalytic core component of RNA polymerase III which synthesizes small RNAs, such as 5S rRNA and tRNAs. Forms the polymerase active center together with the second largest subunit. A single-stranded DNA template strand of the promoter is positioned within the central active site cleft of Pol III. A bridging helix emanates from RPC1 and crosses the cleft near the catalytic site and is thought to promote translocation of Pol III by acting as a ratchet that moves the RNA-DNA hybrid through the active site by switching from straight to bent conformations at each step of nucleotide addition.</text>
</comment>
<comment type="similarity">
    <text evidence="2 14">Belongs to the RNA polymerase beta' chain family.</text>
</comment>
<dbReference type="OrthoDB" id="270392at2759"/>
<dbReference type="GO" id="GO:0046872">
    <property type="term" value="F:metal ion binding"/>
    <property type="evidence" value="ECO:0007669"/>
    <property type="project" value="UniProtKB-KW"/>
</dbReference>
<dbReference type="GO" id="GO:0005634">
    <property type="term" value="C:nucleus"/>
    <property type="evidence" value="ECO:0007669"/>
    <property type="project" value="UniProtKB-SubCell"/>
</dbReference>
<dbReference type="GO" id="GO:0003899">
    <property type="term" value="F:DNA-directed RNA polymerase activity"/>
    <property type="evidence" value="ECO:0007669"/>
    <property type="project" value="UniProtKB-EC"/>
</dbReference>
<evidence type="ECO:0000256" key="14">
    <source>
        <dbReference type="RuleBase" id="RU004279"/>
    </source>
</evidence>
<dbReference type="EC" id="2.7.7.6" evidence="14"/>
<evidence type="ECO:0000313" key="17">
    <source>
        <dbReference type="Proteomes" id="UP000019335"/>
    </source>
</evidence>
<dbReference type="Gene3D" id="6.10.250.2940">
    <property type="match status" value="1"/>
</dbReference>
<dbReference type="PANTHER" id="PTHR48446:SF1">
    <property type="entry name" value="DNA-DIRECTED RNA POLYMERASE SUBUNIT BETA' N-TERMINAL SECTION"/>
    <property type="match status" value="1"/>
</dbReference>
<evidence type="ECO:0000256" key="10">
    <source>
        <dbReference type="ARBA" id="ARBA00023163"/>
    </source>
</evidence>
<protein>
    <recommendedName>
        <fullName evidence="14">DNA-directed RNA polymerase subunit</fullName>
        <ecNumber evidence="14">2.7.7.6</ecNumber>
    </recommendedName>
</protein>
<dbReference type="Pfam" id="PF04998">
    <property type="entry name" value="RNA_pol_Rpb1_5"/>
    <property type="match status" value="1"/>
</dbReference>
<keyword evidence="7" id="KW-0479">Metal-binding</keyword>
<evidence type="ECO:0000259" key="15">
    <source>
        <dbReference type="SMART" id="SM00663"/>
    </source>
</evidence>
<dbReference type="Proteomes" id="UP000019335">
    <property type="component" value="Chromosome 16"/>
</dbReference>
<evidence type="ECO:0000256" key="8">
    <source>
        <dbReference type="ARBA" id="ARBA00022833"/>
    </source>
</evidence>
<evidence type="ECO:0000256" key="12">
    <source>
        <dbReference type="ARBA" id="ARBA00048552"/>
    </source>
</evidence>
<evidence type="ECO:0000256" key="6">
    <source>
        <dbReference type="ARBA" id="ARBA00022695"/>
    </source>
</evidence>
<dbReference type="NCBIfam" id="NF006336">
    <property type="entry name" value="PRK08566.1"/>
    <property type="match status" value="1"/>
</dbReference>
<comment type="subcellular location">
    <subcellularLocation>
        <location evidence="1">Nucleus</location>
    </subcellularLocation>
</comment>
<dbReference type="CDD" id="cd02583">
    <property type="entry name" value="RNAP_III_RPC1_N"/>
    <property type="match status" value="1"/>
</dbReference>
<dbReference type="Pfam" id="PF00623">
    <property type="entry name" value="RNA_pol_Rpb1_2"/>
    <property type="match status" value="1"/>
</dbReference>
<dbReference type="InterPro" id="IPR044893">
    <property type="entry name" value="RNA_pol_Rpb1_clamp_domain"/>
</dbReference>
<evidence type="ECO:0000256" key="1">
    <source>
        <dbReference type="ARBA" id="ARBA00004123"/>
    </source>
</evidence>
<keyword evidence="8" id="KW-0862">Zinc</keyword>
<keyword evidence="17" id="KW-1185">Reference proteome</keyword>
<dbReference type="EMBL" id="AZIL01001543">
    <property type="protein sequence ID" value="EWM23672.1"/>
    <property type="molecule type" value="Genomic_DNA"/>
</dbReference>
<evidence type="ECO:0000256" key="4">
    <source>
        <dbReference type="ARBA" id="ARBA00022478"/>
    </source>
</evidence>
<dbReference type="GO" id="GO:0003677">
    <property type="term" value="F:DNA binding"/>
    <property type="evidence" value="ECO:0007669"/>
    <property type="project" value="InterPro"/>
</dbReference>
<feature type="domain" description="RNA polymerase N-terminal" evidence="15">
    <location>
        <begin position="247"/>
        <end position="555"/>
    </location>
</feature>
<evidence type="ECO:0000313" key="16">
    <source>
        <dbReference type="EMBL" id="EWM23672.1"/>
    </source>
</evidence>
<dbReference type="FunFam" id="2.40.40.20:FF:000019">
    <property type="entry name" value="DNA-directed RNA polymerase II subunit RPB1"/>
    <property type="match status" value="1"/>
</dbReference>
<dbReference type="Gene3D" id="2.40.40.20">
    <property type="match status" value="1"/>
</dbReference>
<keyword evidence="11" id="KW-0539">Nucleus</keyword>
<dbReference type="Gene3D" id="6.20.50.80">
    <property type="match status" value="1"/>
</dbReference>
<dbReference type="InterPro" id="IPR035698">
    <property type="entry name" value="RNAP_III_Rpc1_C"/>
</dbReference>
<evidence type="ECO:0000256" key="11">
    <source>
        <dbReference type="ARBA" id="ARBA00023242"/>
    </source>
</evidence>
<dbReference type="Gene3D" id="4.10.860.120">
    <property type="entry name" value="RNA polymerase II, clamp domain"/>
    <property type="match status" value="1"/>
</dbReference>
<dbReference type="InterPro" id="IPR042102">
    <property type="entry name" value="RNA_pol_Rpb1_3_sf"/>
</dbReference>
<comment type="catalytic activity">
    <reaction evidence="12 14">
        <text>RNA(n) + a ribonucleoside 5'-triphosphate = RNA(n+1) + diphosphate</text>
        <dbReference type="Rhea" id="RHEA:21248"/>
        <dbReference type="Rhea" id="RHEA-COMP:14527"/>
        <dbReference type="Rhea" id="RHEA-COMP:17342"/>
        <dbReference type="ChEBI" id="CHEBI:33019"/>
        <dbReference type="ChEBI" id="CHEBI:61557"/>
        <dbReference type="ChEBI" id="CHEBI:140395"/>
        <dbReference type="EC" id="2.7.7.6"/>
    </reaction>
</comment>
<dbReference type="Pfam" id="PF04983">
    <property type="entry name" value="RNA_pol_Rpb1_3"/>
    <property type="match status" value="1"/>
</dbReference>
<dbReference type="InterPro" id="IPR007080">
    <property type="entry name" value="RNA_pol_Rpb1_1"/>
</dbReference>
<evidence type="ECO:0000256" key="2">
    <source>
        <dbReference type="ARBA" id="ARBA00006460"/>
    </source>
</evidence>
<dbReference type="InterPro" id="IPR000722">
    <property type="entry name" value="RNA_pol_asu"/>
</dbReference>
<accession>W7TBK8</accession>
<evidence type="ECO:0000256" key="9">
    <source>
        <dbReference type="ARBA" id="ARBA00022842"/>
    </source>
</evidence>
<evidence type="ECO:0000256" key="5">
    <source>
        <dbReference type="ARBA" id="ARBA00022679"/>
    </source>
</evidence>
<dbReference type="Pfam" id="PF05000">
    <property type="entry name" value="RNA_pol_Rpb1_4"/>
    <property type="match status" value="1"/>
</dbReference>
<keyword evidence="9" id="KW-0460">Magnesium</keyword>
<dbReference type="FunFam" id="1.10.274.100:FF:000008">
    <property type="entry name" value="DNA-directed RNA polymerase subunit"/>
    <property type="match status" value="1"/>
</dbReference>
<reference evidence="16 17" key="1">
    <citation type="journal article" date="2014" name="Mol. Plant">
        <title>Chromosome Scale Genome Assembly and Transcriptome Profiling of Nannochloropsis gaditana in Nitrogen Depletion.</title>
        <authorList>
            <person name="Corteggiani Carpinelli E."/>
            <person name="Telatin A."/>
            <person name="Vitulo N."/>
            <person name="Forcato C."/>
            <person name="D'Angelo M."/>
            <person name="Schiavon R."/>
            <person name="Vezzi A."/>
            <person name="Giacometti G.M."/>
            <person name="Morosinotto T."/>
            <person name="Valle G."/>
        </authorList>
    </citation>
    <scope>NUCLEOTIDE SEQUENCE [LARGE SCALE GENOMIC DNA]</scope>
    <source>
        <strain evidence="16 17">B-31</strain>
    </source>
</reference>
<sequence>MKEPVRGEIAPKKISHIQFGLLSANQMERISEFQVYRSDLFTMPHRAPAPNSPLDPRLGVSDKTSSCATCKRKLTDCAGHFGHVKLALPVFHIGFFKHCQTLLACICKTCGRVLLPEAERRSFLRQMRSPSADALRKAGIFKRVVEKCKKASYCFECKAVNGKIKKIAGAATLKLVHERYSGRNGGVEHQALVRAMKTALAHNREIANHLDKAQEDMSPLRVYQLFQKITDEDAVVLWLDPKHGRPEDLLLHNLLVPPVPIRPSVAMEVGGGSNEDDLTTQLVEILQINHSVRMLLAGGGQQQSIMEQWGFEQAQVSRFINGELPGSQQHYGEKKIRGLCQRLKGKSGRFRGNLSGKRVDFSGRTVISPDPNLAIDQVGVPLQVAKIMTYPERVSASNRERLKRLVLNGPSHHPGANIIRPSGDNAFTKSLSYADERQRRKMAEDLKLGDVVERHMVDEDVVLFNRQPSLHKLSIMAHRVKVMPWRTFRFNECVCAPYNADFDGDEMNMHLPQTEEARAEAATLMGVTSNLVTPRNGEPMVAATQDFITGAYLLTQKDVFLTREAFCRLAAYLGDAAEHIDLPPPSIVRPHQLWTGKQVFSLLIKASHRVDCDVNLEMEERNYSKAEAMAYLCPQDGFVCIRRSELVSGNLCKKTLGGQKGGLYYVLLRDKGAEHAARCMNRLAKLCGRLIGGHRGFSIGIDDVMPSPVLLDLKRVLLEAGFSKCDEQIRLYETGKLPLKPGCNSLQSLESELNSVLGGIRRKCGEEALQKLPWHNAPRIMTECGSKGSDINISQMMAILGQQSVGGKRIENGFVNRTLPHFRPESLFPAARGFVPNSFFSGLTATEFFFHTMGGREGLVDTAVKTAETGYMARRLMKALEDLSLQYDDTVRNSEKTVIQFVYGDDGLDPAKMEDQSALLAFGAGDHSLGEHVEKGKGPPRRKKARAGADRPVNFPRLLLQTLATHKAPHERPLSPRQIQAFAQAAVESPPFQRLLPQGHKFLEEIEGFAADLAEALESLLVFLGAPKDDNLEDGYRGLLDFDVDAVRAKLTALTALERRNRDAVDTAEERRGMGTPALGQAWRETVQATVFNLARITESQFRVILEEALGRYNRACVEPGEAVGAVGAQSISEPATQMTLKTFHFAGVASMNVTLGVPRLKEIINASKEISTPIITAALVQDRSETAARVAKAAIERTTIGQVARHIKEVYAPHMVYVEILLDQEAITKLHLRVDAASVRMAILRGPHRASVLKALKERDVLYDPRHPDRLRVLPPELKEGRAGNAVPSERRIYFVIQALKVALPAVMVRGISTVNRAIVNKVEGEEDRYNLLIEGYGLADVMGTPGVDGRQAKSNHIIEVERVLGIEAARAVVGTEIENIMQAYGIRIDTRHRMLLSDVMTFKGEVLGITRFGVAKMRESVLMLASFEKTTDHLFDAAVHGRTDAIVGVSECIIMGIPIPLGTGLFKLLHDVPKPGIATRKGLLDERVE</sequence>
<dbReference type="InterPro" id="IPR007081">
    <property type="entry name" value="RNA_pol_Rpb1_5"/>
</dbReference>
<keyword evidence="6 14" id="KW-0548">Nucleotidyltransferase</keyword>
<dbReference type="InterPro" id="IPR007083">
    <property type="entry name" value="RNA_pol_Rpb1_4"/>
</dbReference>
<dbReference type="FunFam" id="1.10.150.390:FF:000003">
    <property type="entry name" value="DNA-directed RNA polymerase subunit"/>
    <property type="match status" value="1"/>
</dbReference>
<keyword evidence="10 14" id="KW-0804">Transcription</keyword>
<dbReference type="FunFam" id="4.10.860.120:FF:000004">
    <property type="entry name" value="DNA-directed RNA polymerase subunit"/>
    <property type="match status" value="1"/>
</dbReference>
<name>W7TBK8_9STRA</name>
<evidence type="ECO:0000256" key="7">
    <source>
        <dbReference type="ARBA" id="ARBA00022723"/>
    </source>
</evidence>